<dbReference type="RefSeq" id="WP_010536936.1">
    <property type="nucleotide sequence ID" value="NZ_CABMFH010000012.1"/>
</dbReference>
<evidence type="ECO:0000313" key="5">
    <source>
        <dbReference type="Proteomes" id="UP001060104"/>
    </source>
</evidence>
<proteinExistence type="predicted"/>
<sequence length="169" mass="19228">METEQVAVQPTVGSIAQTPQNAFVVPNGELKDFYLKFALLLNPNSCSANRTEFELLNILLKDLKKIVGALTHLTMHAWDDGIPEILLSCGAYSLQDDLNKKTRMQMNASMGKHLQFLTQMAMDSPAMKLLYRNMNKHYMQVEILVKQMATEIERQKKENGQQEIMKTIP</sequence>
<evidence type="ECO:0000313" key="3">
    <source>
        <dbReference type="EMBL" id="UVQ76962.1"/>
    </source>
</evidence>
<reference evidence="1 4" key="1">
    <citation type="submission" date="2015-09" db="EMBL/GenBank/DDBJ databases">
        <authorList>
            <consortium name="Pathogen Informatics"/>
        </authorList>
    </citation>
    <scope>NUCLEOTIDE SEQUENCE [LARGE SCALE GENOMIC DNA]</scope>
    <source>
        <strain evidence="1 4">2789STDY5834846</strain>
    </source>
</reference>
<keyword evidence="5" id="KW-1185">Reference proteome</keyword>
<dbReference type="EMBL" id="CZAE01000015">
    <property type="protein sequence ID" value="CUP67886.1"/>
    <property type="molecule type" value="Genomic_DNA"/>
</dbReference>
<dbReference type="Proteomes" id="UP001060104">
    <property type="component" value="Chromosome"/>
</dbReference>
<dbReference type="EMBL" id="JANUTS010000001">
    <property type="protein sequence ID" value="MCS2792316.1"/>
    <property type="molecule type" value="Genomic_DNA"/>
</dbReference>
<protein>
    <submittedName>
        <fullName evidence="1">Uncharacterized protein</fullName>
    </submittedName>
</protein>
<evidence type="ECO:0000313" key="2">
    <source>
        <dbReference type="EMBL" id="MCS2792316.1"/>
    </source>
</evidence>
<dbReference type="GeneID" id="69589131"/>
<dbReference type="Proteomes" id="UP000095606">
    <property type="component" value="Unassembled WGS sequence"/>
</dbReference>
<organism evidence="1 4">
    <name type="scientific">Bacteroides faecis</name>
    <dbReference type="NCBI Taxonomy" id="674529"/>
    <lineage>
        <taxon>Bacteria</taxon>
        <taxon>Pseudomonadati</taxon>
        <taxon>Bacteroidota</taxon>
        <taxon>Bacteroidia</taxon>
        <taxon>Bacteroidales</taxon>
        <taxon>Bacteroidaceae</taxon>
        <taxon>Bacteroides</taxon>
    </lineage>
</organism>
<reference evidence="2" key="2">
    <citation type="submission" date="2022-08" db="EMBL/GenBank/DDBJ databases">
        <title>Genome Sequencing of Bacteroides fragilis Group Isolates with Nanopore Technology.</title>
        <authorList>
            <person name="Tisza M.J."/>
            <person name="Smith D."/>
            <person name="Dekker J.P."/>
        </authorList>
    </citation>
    <scope>NUCLEOTIDE SEQUENCE</scope>
    <source>
        <strain evidence="2">BFG-351</strain>
        <strain evidence="3">BFG-527</strain>
    </source>
</reference>
<dbReference type="AlphaFoldDB" id="A0A174Q7W0"/>
<evidence type="ECO:0000313" key="4">
    <source>
        <dbReference type="Proteomes" id="UP000095606"/>
    </source>
</evidence>
<evidence type="ECO:0000313" key="1">
    <source>
        <dbReference type="EMBL" id="CUP67886.1"/>
    </source>
</evidence>
<accession>A0A174Q7W0</accession>
<dbReference type="EMBL" id="CP103141">
    <property type="protein sequence ID" value="UVQ76962.1"/>
    <property type="molecule type" value="Genomic_DNA"/>
</dbReference>
<name>A0A174Q7W0_9BACE</name>
<gene>
    <name evidence="1" type="ORF">ERS852461_03128</name>
    <name evidence="2" type="ORF">NXW97_09900</name>
    <name evidence="3" type="ORF">NXY30_11610</name>
</gene>
<dbReference type="Proteomes" id="UP001204548">
    <property type="component" value="Unassembled WGS sequence"/>
</dbReference>